<evidence type="ECO:0000313" key="2">
    <source>
        <dbReference type="EMBL" id="GMF46234.1"/>
    </source>
</evidence>
<organism evidence="2 3">
    <name type="scientific">Phytophthora fragariaefolia</name>
    <dbReference type="NCBI Taxonomy" id="1490495"/>
    <lineage>
        <taxon>Eukaryota</taxon>
        <taxon>Sar</taxon>
        <taxon>Stramenopiles</taxon>
        <taxon>Oomycota</taxon>
        <taxon>Peronosporomycetes</taxon>
        <taxon>Peronosporales</taxon>
        <taxon>Peronosporaceae</taxon>
        <taxon>Phytophthora</taxon>
    </lineage>
</organism>
<dbReference type="OrthoDB" id="432756at2759"/>
<sequence length="265" mass="30605">MKNGHEEDIQREAPPQSPDEENVQIRSELPLERVSFTSERRKSIHRQSILYPLTMDFLPVGTIVHDTPRRHSSSHNLYSSDVAFGRKLYPMDFKRTSKLKDIRAESERDLLNADIATATEPPSVQVEMQVFPLRFRDIVQEETFCKHFNMYVTNKVRMASRIVSMIHAIMLVAQYLTQTQVLYNSVFVSRVAVIAWTLTFQAATHTSYFRRHFDRLLLAQYALLDLLHQLPRFIFLVSSAEKEDHEAGASCCDGGDLTLFAFEVH</sequence>
<reference evidence="2" key="1">
    <citation type="submission" date="2023-04" db="EMBL/GenBank/DDBJ databases">
        <title>Phytophthora fragariaefolia NBRC 109709.</title>
        <authorList>
            <person name="Ichikawa N."/>
            <person name="Sato H."/>
            <person name="Tonouchi N."/>
        </authorList>
    </citation>
    <scope>NUCLEOTIDE SEQUENCE</scope>
    <source>
        <strain evidence="2">NBRC 109709</strain>
    </source>
</reference>
<dbReference type="AlphaFoldDB" id="A0A9W6XVM5"/>
<name>A0A9W6XVM5_9STRA</name>
<accession>A0A9W6XVM5</accession>
<dbReference type="Proteomes" id="UP001165121">
    <property type="component" value="Unassembled WGS sequence"/>
</dbReference>
<feature type="region of interest" description="Disordered" evidence="1">
    <location>
        <begin position="1"/>
        <end position="26"/>
    </location>
</feature>
<evidence type="ECO:0000313" key="3">
    <source>
        <dbReference type="Proteomes" id="UP001165121"/>
    </source>
</evidence>
<dbReference type="EMBL" id="BSXT01001955">
    <property type="protein sequence ID" value="GMF46234.1"/>
    <property type="molecule type" value="Genomic_DNA"/>
</dbReference>
<evidence type="ECO:0000256" key="1">
    <source>
        <dbReference type="SAM" id="MobiDB-lite"/>
    </source>
</evidence>
<keyword evidence="3" id="KW-1185">Reference proteome</keyword>
<comment type="caution">
    <text evidence="2">The sequence shown here is derived from an EMBL/GenBank/DDBJ whole genome shotgun (WGS) entry which is preliminary data.</text>
</comment>
<gene>
    <name evidence="2" type="ORF">Pfra01_001692000</name>
</gene>
<proteinExistence type="predicted"/>
<protein>
    <submittedName>
        <fullName evidence="2">Unnamed protein product</fullName>
    </submittedName>
</protein>
<feature type="compositionally biased region" description="Basic and acidic residues" evidence="1">
    <location>
        <begin position="1"/>
        <end position="11"/>
    </location>
</feature>